<organism evidence="4 5">
    <name type="scientific">Hibiscus sabdariffa</name>
    <name type="common">roselle</name>
    <dbReference type="NCBI Taxonomy" id="183260"/>
    <lineage>
        <taxon>Eukaryota</taxon>
        <taxon>Viridiplantae</taxon>
        <taxon>Streptophyta</taxon>
        <taxon>Embryophyta</taxon>
        <taxon>Tracheophyta</taxon>
        <taxon>Spermatophyta</taxon>
        <taxon>Magnoliopsida</taxon>
        <taxon>eudicotyledons</taxon>
        <taxon>Gunneridae</taxon>
        <taxon>Pentapetalae</taxon>
        <taxon>rosids</taxon>
        <taxon>malvids</taxon>
        <taxon>Malvales</taxon>
        <taxon>Malvaceae</taxon>
        <taxon>Malvoideae</taxon>
        <taxon>Hibiscus</taxon>
    </lineage>
</organism>
<dbReference type="SMART" id="SM00652">
    <property type="entry name" value="eIF1a"/>
    <property type="match status" value="1"/>
</dbReference>
<protein>
    <recommendedName>
        <fullName evidence="3">S1-like domain-containing protein</fullName>
    </recommendedName>
</protein>
<dbReference type="PROSITE" id="PS50832">
    <property type="entry name" value="S1_IF1_TYPE"/>
    <property type="match status" value="1"/>
</dbReference>
<keyword evidence="1" id="KW-0648">Protein biosynthesis</keyword>
<comment type="caution">
    <text evidence="4">The sequence shown here is derived from an EMBL/GenBank/DDBJ whole genome shotgun (WGS) entry which is preliminary data.</text>
</comment>
<dbReference type="InterPro" id="IPR001253">
    <property type="entry name" value="TIF_eIF-1A"/>
</dbReference>
<evidence type="ECO:0000256" key="1">
    <source>
        <dbReference type="PROSITE-ProRule" id="PRU00181"/>
    </source>
</evidence>
<dbReference type="Proteomes" id="UP001396334">
    <property type="component" value="Unassembled WGS sequence"/>
</dbReference>
<evidence type="ECO:0000313" key="4">
    <source>
        <dbReference type="EMBL" id="KAK9018017.1"/>
    </source>
</evidence>
<name>A0ABR2RYQ5_9ROSI</name>
<dbReference type="Pfam" id="PF01176">
    <property type="entry name" value="eIF-1a"/>
    <property type="match status" value="1"/>
</dbReference>
<proteinExistence type="predicted"/>
<dbReference type="Gene3D" id="2.40.50.140">
    <property type="entry name" value="Nucleic acid-binding proteins"/>
    <property type="match status" value="1"/>
</dbReference>
<evidence type="ECO:0000259" key="3">
    <source>
        <dbReference type="PROSITE" id="PS50832"/>
    </source>
</evidence>
<dbReference type="SUPFAM" id="SSF50249">
    <property type="entry name" value="Nucleic acid-binding proteins"/>
    <property type="match status" value="1"/>
</dbReference>
<dbReference type="EMBL" id="JBBPBN010000019">
    <property type="protein sequence ID" value="KAK9018017.1"/>
    <property type="molecule type" value="Genomic_DNA"/>
</dbReference>
<keyword evidence="5" id="KW-1185">Reference proteome</keyword>
<keyword evidence="1" id="KW-0396">Initiation factor</keyword>
<reference evidence="4 5" key="1">
    <citation type="journal article" date="2024" name="G3 (Bethesda)">
        <title>Genome assembly of Hibiscus sabdariffa L. provides insights into metabolisms of medicinal natural products.</title>
        <authorList>
            <person name="Kim T."/>
        </authorList>
    </citation>
    <scope>NUCLEOTIDE SEQUENCE [LARGE SCALE GENOMIC DNA]</scope>
    <source>
        <strain evidence="4">TK-2024</strain>
        <tissue evidence="4">Old leaves</tissue>
    </source>
</reference>
<feature type="region of interest" description="Disordered" evidence="2">
    <location>
        <begin position="83"/>
        <end position="120"/>
    </location>
</feature>
<feature type="compositionally biased region" description="Polar residues" evidence="2">
    <location>
        <begin position="97"/>
        <end position="110"/>
    </location>
</feature>
<feature type="domain" description="S1-like" evidence="3">
    <location>
        <begin position="1"/>
        <end position="32"/>
    </location>
</feature>
<dbReference type="InterPro" id="IPR012340">
    <property type="entry name" value="NA-bd_OB-fold"/>
</dbReference>
<evidence type="ECO:0000256" key="2">
    <source>
        <dbReference type="SAM" id="MobiDB-lite"/>
    </source>
</evidence>
<feature type="compositionally biased region" description="Basic and acidic residues" evidence="2">
    <location>
        <begin position="83"/>
        <end position="96"/>
    </location>
</feature>
<sequence length="120" mass="13889">MHKKIWIATDDRILVDLRDYQDEKADVILKYMPNEARLLKTYDELSENTRLHEGIVDDEEDESGVDDYVEFEDEDINKIYGHAQDHGHSCESDKHILQSTIDSPSTSNTERPLPKNAEEA</sequence>
<accession>A0ABR2RYQ5</accession>
<dbReference type="PANTHER" id="PTHR21668">
    <property type="entry name" value="EIF-1A"/>
    <property type="match status" value="1"/>
</dbReference>
<dbReference type="InterPro" id="IPR006196">
    <property type="entry name" value="RNA-binding_domain_S1_IF1"/>
</dbReference>
<evidence type="ECO:0000313" key="5">
    <source>
        <dbReference type="Proteomes" id="UP001396334"/>
    </source>
</evidence>
<gene>
    <name evidence="4" type="ORF">V6N11_001007</name>
</gene>